<dbReference type="PROSITE" id="PS00216">
    <property type="entry name" value="SUGAR_TRANSPORT_1"/>
    <property type="match status" value="2"/>
</dbReference>
<keyword evidence="4 8" id="KW-0812">Transmembrane</keyword>
<evidence type="ECO:0000313" key="11">
    <source>
        <dbReference type="Proteomes" id="UP000005408"/>
    </source>
</evidence>
<dbReference type="InterPro" id="IPR020846">
    <property type="entry name" value="MFS_dom"/>
</dbReference>
<dbReference type="PANTHER" id="PTHR48020:SF12">
    <property type="entry name" value="PROTON MYO-INOSITOL COTRANSPORTER"/>
    <property type="match status" value="1"/>
</dbReference>
<dbReference type="Pfam" id="PF00083">
    <property type="entry name" value="Sugar_tr"/>
    <property type="match status" value="2"/>
</dbReference>
<evidence type="ECO:0000256" key="7">
    <source>
        <dbReference type="SAM" id="MobiDB-lite"/>
    </source>
</evidence>
<evidence type="ECO:0000256" key="3">
    <source>
        <dbReference type="ARBA" id="ARBA00022448"/>
    </source>
</evidence>
<dbReference type="GO" id="GO:0016324">
    <property type="term" value="C:apical plasma membrane"/>
    <property type="evidence" value="ECO:0007669"/>
    <property type="project" value="TreeGrafter"/>
</dbReference>
<feature type="region of interest" description="Disordered" evidence="7">
    <location>
        <begin position="1"/>
        <end position="38"/>
    </location>
</feature>
<comment type="subcellular location">
    <subcellularLocation>
        <location evidence="1">Membrane</location>
        <topology evidence="1">Multi-pass membrane protein</topology>
    </subcellularLocation>
</comment>
<reference evidence="10" key="1">
    <citation type="submission" date="2022-08" db="UniProtKB">
        <authorList>
            <consortium name="EnsemblMetazoa"/>
        </authorList>
    </citation>
    <scope>IDENTIFICATION</scope>
    <source>
        <strain evidence="10">05x7-T-G4-1.051#20</strain>
    </source>
</reference>
<feature type="transmembrane region" description="Helical" evidence="8">
    <location>
        <begin position="377"/>
        <end position="400"/>
    </location>
</feature>
<evidence type="ECO:0000256" key="8">
    <source>
        <dbReference type="SAM" id="Phobius"/>
    </source>
</evidence>
<keyword evidence="6 8" id="KW-0472">Membrane</keyword>
<keyword evidence="3" id="KW-0813">Transport</keyword>
<keyword evidence="5 8" id="KW-1133">Transmembrane helix</keyword>
<organism evidence="10 11">
    <name type="scientific">Magallana gigas</name>
    <name type="common">Pacific oyster</name>
    <name type="synonym">Crassostrea gigas</name>
    <dbReference type="NCBI Taxonomy" id="29159"/>
    <lineage>
        <taxon>Eukaryota</taxon>
        <taxon>Metazoa</taxon>
        <taxon>Spiralia</taxon>
        <taxon>Lophotrochozoa</taxon>
        <taxon>Mollusca</taxon>
        <taxon>Bivalvia</taxon>
        <taxon>Autobranchia</taxon>
        <taxon>Pteriomorphia</taxon>
        <taxon>Ostreida</taxon>
        <taxon>Ostreoidea</taxon>
        <taxon>Ostreidae</taxon>
        <taxon>Magallana</taxon>
    </lineage>
</organism>
<dbReference type="InterPro" id="IPR003663">
    <property type="entry name" value="Sugar/inositol_transpt"/>
</dbReference>
<dbReference type="SUPFAM" id="SSF103473">
    <property type="entry name" value="MFS general substrate transporter"/>
    <property type="match status" value="1"/>
</dbReference>
<dbReference type="Proteomes" id="UP000005408">
    <property type="component" value="Unassembled WGS sequence"/>
</dbReference>
<evidence type="ECO:0000256" key="1">
    <source>
        <dbReference type="ARBA" id="ARBA00004141"/>
    </source>
</evidence>
<dbReference type="InterPro" id="IPR050814">
    <property type="entry name" value="Myo-inositol_Transporter"/>
</dbReference>
<feature type="compositionally biased region" description="Basic and acidic residues" evidence="7">
    <location>
        <begin position="1"/>
        <end position="15"/>
    </location>
</feature>
<dbReference type="CDD" id="cd17360">
    <property type="entry name" value="MFS_HMIT_like"/>
    <property type="match status" value="1"/>
</dbReference>
<dbReference type="AlphaFoldDB" id="A0A8W8M3P0"/>
<feature type="transmembrane region" description="Helical" evidence="8">
    <location>
        <begin position="252"/>
        <end position="274"/>
    </location>
</feature>
<protein>
    <recommendedName>
        <fullName evidence="9">Major facilitator superfamily (MFS) profile domain-containing protein</fullName>
    </recommendedName>
</protein>
<dbReference type="PANTHER" id="PTHR48020">
    <property type="entry name" value="PROTON MYO-INOSITOL COTRANSPORTER"/>
    <property type="match status" value="1"/>
</dbReference>
<feature type="transmembrane region" description="Helical" evidence="8">
    <location>
        <begin position="131"/>
        <end position="151"/>
    </location>
</feature>
<feature type="transmembrane region" description="Helical" evidence="8">
    <location>
        <begin position="223"/>
        <end position="246"/>
    </location>
</feature>
<evidence type="ECO:0000259" key="9">
    <source>
        <dbReference type="PROSITE" id="PS50850"/>
    </source>
</evidence>
<dbReference type="GO" id="GO:0005366">
    <property type="term" value="F:myo-inositol:proton symporter activity"/>
    <property type="evidence" value="ECO:0007669"/>
    <property type="project" value="TreeGrafter"/>
</dbReference>
<sequence length="659" mass="73187">MVFGKTDKSTEKEKLVSGSGKTKCGSADPADPDSDWSGPQTGLVSSWYTFITDLYDRRLLIFLHPTIFQAKPNMGEKLDMEEKRPDESGSKFYVIVLTMFATIGGLLFGYDTGIISGSMLLIRDDFQLSEIWQSAIVSSTIGAAAVFSLIAGVLVDKIGRKKVIMMASFIFTAGAILMAVSPVDKKEILLIGRLIVGAGIGFASMSVPVYVAEAAPSHIRGSLVTVNQLFITVGILLSSIIAGAFSTDKENGWRYMLGIAGVPSVIQFFGFFFLPESPRWLVGQGRVDEARKALKKIRGLDNVDREMSEIEKSVEETKEQNKYNMLQCFVLMVKTQPVRRALVLGCTLQLFQQLCGINTVIYYSGSILRVSGFPSSLAIWLSCIPFTVNFLCTFIGIYAVEKAGRRVLTLLSFIGIIIALIVLGAGFQLSEKNSPPISLRLDNSSTCHTKYDSCNSCIKDENCGFCWQEGMESTAGWCLHVYKDHPERYAMPEGNTTHYNESLCNATNYDTEKYNWANDFCPTDYSWMAVLGLALFVIAFAPGLGPNPWTINSEIYPLWARGTGTSLATCVNWIGNLIVSFTFLLLLKTITTYGTFYLFCGISFLGMSILFFILPETKNKTLEEVEELFMSKEYKAKREEEQKKKYQYDNSGYVDSSKM</sequence>
<proteinExistence type="inferred from homology"/>
<evidence type="ECO:0000313" key="10">
    <source>
        <dbReference type="EnsemblMetazoa" id="G30440.3:cds"/>
    </source>
</evidence>
<feature type="transmembrane region" description="Helical" evidence="8">
    <location>
        <begin position="566"/>
        <end position="587"/>
    </location>
</feature>
<feature type="transmembrane region" description="Helical" evidence="8">
    <location>
        <begin position="593"/>
        <end position="614"/>
    </location>
</feature>
<feature type="transmembrane region" description="Helical" evidence="8">
    <location>
        <begin position="92"/>
        <end position="111"/>
    </location>
</feature>
<evidence type="ECO:0000256" key="2">
    <source>
        <dbReference type="ARBA" id="ARBA00010992"/>
    </source>
</evidence>
<name>A0A8W8M3P0_MAGGI</name>
<dbReference type="InterPro" id="IPR036259">
    <property type="entry name" value="MFS_trans_sf"/>
</dbReference>
<dbReference type="PROSITE" id="PS00217">
    <property type="entry name" value="SUGAR_TRANSPORT_2"/>
    <property type="match status" value="1"/>
</dbReference>
<comment type="similarity">
    <text evidence="2">Belongs to the major facilitator superfamily. Sugar transporter (TC 2.A.1.1) family.</text>
</comment>
<dbReference type="PRINTS" id="PR00171">
    <property type="entry name" value="SUGRTRNSPORT"/>
</dbReference>
<evidence type="ECO:0000256" key="6">
    <source>
        <dbReference type="ARBA" id="ARBA00023136"/>
    </source>
</evidence>
<feature type="transmembrane region" description="Helical" evidence="8">
    <location>
        <begin position="163"/>
        <end position="182"/>
    </location>
</feature>
<dbReference type="InterPro" id="IPR005829">
    <property type="entry name" value="Sugar_transporter_CS"/>
</dbReference>
<feature type="transmembrane region" description="Helical" evidence="8">
    <location>
        <begin position="188"/>
        <end position="211"/>
    </location>
</feature>
<feature type="transmembrane region" description="Helical" evidence="8">
    <location>
        <begin position="341"/>
        <end position="365"/>
    </location>
</feature>
<dbReference type="PROSITE" id="PS50850">
    <property type="entry name" value="MFS"/>
    <property type="match status" value="1"/>
</dbReference>
<dbReference type="Gene3D" id="1.20.1250.20">
    <property type="entry name" value="MFS general substrate transporter like domains"/>
    <property type="match status" value="2"/>
</dbReference>
<feature type="domain" description="Major facilitator superfamily (MFS) profile" evidence="9">
    <location>
        <begin position="97"/>
        <end position="618"/>
    </location>
</feature>
<feature type="transmembrane region" description="Helical" evidence="8">
    <location>
        <begin position="407"/>
        <end position="429"/>
    </location>
</feature>
<keyword evidence="11" id="KW-1185">Reference proteome</keyword>
<dbReference type="InterPro" id="IPR005828">
    <property type="entry name" value="MFS_sugar_transport-like"/>
</dbReference>
<dbReference type="EnsemblMetazoa" id="G30440.3">
    <property type="protein sequence ID" value="G30440.3:cds"/>
    <property type="gene ID" value="G30440"/>
</dbReference>
<evidence type="ECO:0000256" key="5">
    <source>
        <dbReference type="ARBA" id="ARBA00022989"/>
    </source>
</evidence>
<dbReference type="NCBIfam" id="TIGR00879">
    <property type="entry name" value="SP"/>
    <property type="match status" value="1"/>
</dbReference>
<feature type="transmembrane region" description="Helical" evidence="8">
    <location>
        <begin position="525"/>
        <end position="545"/>
    </location>
</feature>
<accession>A0A8W8M3P0</accession>
<evidence type="ECO:0000256" key="4">
    <source>
        <dbReference type="ARBA" id="ARBA00022692"/>
    </source>
</evidence>